<evidence type="ECO:0000313" key="1">
    <source>
        <dbReference type="EMBL" id="DAF56715.1"/>
    </source>
</evidence>
<name>A0A8S5T102_9CAUD</name>
<dbReference type="EMBL" id="BK032721">
    <property type="protein sequence ID" value="DAF56715.1"/>
    <property type="molecule type" value="Genomic_DNA"/>
</dbReference>
<sequence>MNKLNFVIKIFIIHFFKKLILTKIKFEEYLLNILQRR</sequence>
<proteinExistence type="predicted"/>
<reference evidence="1" key="1">
    <citation type="journal article" date="2021" name="Proc. Natl. Acad. Sci. U.S.A.">
        <title>A Catalog of Tens of Thousands of Viruses from Human Metagenomes Reveals Hidden Associations with Chronic Diseases.</title>
        <authorList>
            <person name="Tisza M.J."/>
            <person name="Buck C.B."/>
        </authorList>
    </citation>
    <scope>NUCLEOTIDE SEQUENCE</scope>
    <source>
        <strain evidence="1">CtWb16</strain>
    </source>
</reference>
<accession>A0A8S5T102</accession>
<organism evidence="1">
    <name type="scientific">Myoviridae sp. ctWb16</name>
    <dbReference type="NCBI Taxonomy" id="2827690"/>
    <lineage>
        <taxon>Viruses</taxon>
        <taxon>Duplodnaviria</taxon>
        <taxon>Heunggongvirae</taxon>
        <taxon>Uroviricota</taxon>
        <taxon>Caudoviricetes</taxon>
    </lineage>
</organism>
<protein>
    <submittedName>
        <fullName evidence="1">Uncharacterized protein</fullName>
    </submittedName>
</protein>